<dbReference type="PROSITE" id="PS50887">
    <property type="entry name" value="GGDEF"/>
    <property type="match status" value="1"/>
</dbReference>
<dbReference type="InterPro" id="IPR050469">
    <property type="entry name" value="Diguanylate_Cyclase"/>
</dbReference>
<evidence type="ECO:0000313" key="2">
    <source>
        <dbReference type="EMBL" id="GAP62450.1"/>
    </source>
</evidence>
<accession>A0A0N0RFF8</accession>
<dbReference type="PANTHER" id="PTHR45138:SF9">
    <property type="entry name" value="DIGUANYLATE CYCLASE DGCM-RELATED"/>
    <property type="match status" value="1"/>
</dbReference>
<name>A0A0N0RFF8_9CHLR</name>
<dbReference type="PANTHER" id="PTHR45138">
    <property type="entry name" value="REGULATORY COMPONENTS OF SENSORY TRANSDUCTION SYSTEM"/>
    <property type="match status" value="1"/>
</dbReference>
<dbReference type="InParanoid" id="A0A0N0RFF8"/>
<dbReference type="GO" id="GO:1902201">
    <property type="term" value="P:negative regulation of bacterial-type flagellum-dependent cell motility"/>
    <property type="evidence" value="ECO:0007669"/>
    <property type="project" value="TreeGrafter"/>
</dbReference>
<dbReference type="Gene3D" id="3.30.70.270">
    <property type="match status" value="1"/>
</dbReference>
<reference evidence="2 3" key="1">
    <citation type="journal article" date="2015" name="Genome Announc.">
        <title>Draft Genome Sequence of a Heterotrophic Facultative Anaerobic Thermophilic Bacterium, Ardenticatena maritima Strain 110ST.</title>
        <authorList>
            <person name="Kawaichi S."/>
            <person name="Yoshida T."/>
            <person name="Sako Y."/>
            <person name="Nakamura R."/>
        </authorList>
    </citation>
    <scope>NUCLEOTIDE SEQUENCE [LARGE SCALE GENOMIC DNA]</scope>
    <source>
        <strain evidence="2 3">110S</strain>
    </source>
</reference>
<gene>
    <name evidence="2" type="ORF">ARMA_0873</name>
</gene>
<dbReference type="InterPro" id="IPR000160">
    <property type="entry name" value="GGDEF_dom"/>
</dbReference>
<dbReference type="FunCoup" id="A0A0N0RFF8">
    <property type="interactions" value="66"/>
</dbReference>
<keyword evidence="3" id="KW-1185">Reference proteome</keyword>
<evidence type="ECO:0000259" key="1">
    <source>
        <dbReference type="PROSITE" id="PS50887"/>
    </source>
</evidence>
<organism evidence="2 3">
    <name type="scientific">Ardenticatena maritima</name>
    <dbReference type="NCBI Taxonomy" id="872965"/>
    <lineage>
        <taxon>Bacteria</taxon>
        <taxon>Bacillati</taxon>
        <taxon>Chloroflexota</taxon>
        <taxon>Ardenticatenia</taxon>
        <taxon>Ardenticatenales</taxon>
        <taxon>Ardenticatenaceae</taxon>
        <taxon>Ardenticatena</taxon>
    </lineage>
</organism>
<dbReference type="NCBIfam" id="TIGR00254">
    <property type="entry name" value="GGDEF"/>
    <property type="match status" value="1"/>
</dbReference>
<sequence>MRLLETFAATAGLVLHNARLHQKIEHTSRIDPLTGLYNRRGFFYTADYLLGRTDRMPDDAAVLLFDIDHFKQVNDTFGHDVGDEVLRELAHRAQTLLRERDVVARYGGEEFVILLTSVSPEIARRVAERLRHRIGSEPFTTSAGSLPITISIGLAMKPAHGEPVSLMQLITWADKALYAAKEAGRNCTFMAEAIEGEQVRLHKVVLQSLV</sequence>
<dbReference type="GO" id="GO:0052621">
    <property type="term" value="F:diguanylate cyclase activity"/>
    <property type="evidence" value="ECO:0007669"/>
    <property type="project" value="TreeGrafter"/>
</dbReference>
<reference evidence="3" key="2">
    <citation type="submission" date="2015-08" db="EMBL/GenBank/DDBJ databases">
        <title>Draft Genome Sequence of a Heterotrophic Facultative Anaerobic Bacterium Ardenticatena maritima Strain 110S.</title>
        <authorList>
            <person name="Kawaichi S."/>
            <person name="Yoshida T."/>
            <person name="Sako Y."/>
            <person name="Nakamura R."/>
        </authorList>
    </citation>
    <scope>NUCLEOTIDE SEQUENCE [LARGE SCALE GENOMIC DNA]</scope>
    <source>
        <strain evidence="3">110S</strain>
    </source>
</reference>
<dbReference type="Proteomes" id="UP000037784">
    <property type="component" value="Unassembled WGS sequence"/>
</dbReference>
<dbReference type="GO" id="GO:0005886">
    <property type="term" value="C:plasma membrane"/>
    <property type="evidence" value="ECO:0007669"/>
    <property type="project" value="TreeGrafter"/>
</dbReference>
<dbReference type="CDD" id="cd01949">
    <property type="entry name" value="GGDEF"/>
    <property type="match status" value="1"/>
</dbReference>
<feature type="domain" description="GGDEF" evidence="1">
    <location>
        <begin position="58"/>
        <end position="193"/>
    </location>
</feature>
<dbReference type="InterPro" id="IPR043128">
    <property type="entry name" value="Rev_trsase/Diguanyl_cyclase"/>
</dbReference>
<dbReference type="FunFam" id="3.30.70.270:FF:000001">
    <property type="entry name" value="Diguanylate cyclase domain protein"/>
    <property type="match status" value="1"/>
</dbReference>
<dbReference type="AlphaFoldDB" id="A0A0N0RFF8"/>
<protein>
    <recommendedName>
        <fullName evidence="1">GGDEF domain-containing protein</fullName>
    </recommendedName>
</protein>
<dbReference type="Pfam" id="PF00990">
    <property type="entry name" value="GGDEF"/>
    <property type="match status" value="1"/>
</dbReference>
<proteinExistence type="predicted"/>
<dbReference type="GO" id="GO:0043709">
    <property type="term" value="P:cell adhesion involved in single-species biofilm formation"/>
    <property type="evidence" value="ECO:0007669"/>
    <property type="project" value="TreeGrafter"/>
</dbReference>
<dbReference type="SUPFAM" id="SSF55073">
    <property type="entry name" value="Nucleotide cyclase"/>
    <property type="match status" value="1"/>
</dbReference>
<dbReference type="EMBL" id="BBZA01000058">
    <property type="protein sequence ID" value="GAP62450.1"/>
    <property type="molecule type" value="Genomic_DNA"/>
</dbReference>
<dbReference type="InterPro" id="IPR029787">
    <property type="entry name" value="Nucleotide_cyclase"/>
</dbReference>
<dbReference type="SMART" id="SM00267">
    <property type="entry name" value="GGDEF"/>
    <property type="match status" value="1"/>
</dbReference>
<evidence type="ECO:0000313" key="3">
    <source>
        <dbReference type="Proteomes" id="UP000037784"/>
    </source>
</evidence>
<comment type="caution">
    <text evidence="2">The sequence shown here is derived from an EMBL/GenBank/DDBJ whole genome shotgun (WGS) entry which is preliminary data.</text>
</comment>